<evidence type="ECO:0000313" key="4">
    <source>
        <dbReference type="Proteomes" id="UP001596456"/>
    </source>
</evidence>
<protein>
    <submittedName>
        <fullName evidence="3">AAA family ATPase</fullName>
    </submittedName>
</protein>
<feature type="region of interest" description="Disordered" evidence="1">
    <location>
        <begin position="196"/>
        <end position="215"/>
    </location>
</feature>
<dbReference type="SUPFAM" id="SSF52540">
    <property type="entry name" value="P-loop containing nucleoside triphosphate hydrolases"/>
    <property type="match status" value="1"/>
</dbReference>
<dbReference type="Pfam" id="PF13521">
    <property type="entry name" value="AAA_28"/>
    <property type="match status" value="1"/>
</dbReference>
<gene>
    <name evidence="3" type="ORF">ACFQPS_16220</name>
</gene>
<comment type="caution">
    <text evidence="3">The sequence shown here is derived from an EMBL/GenBank/DDBJ whole genome shotgun (WGS) entry which is preliminary data.</text>
</comment>
<accession>A0ABW2KZE8</accession>
<proteinExistence type="predicted"/>
<evidence type="ECO:0000256" key="1">
    <source>
        <dbReference type="SAM" id="MobiDB-lite"/>
    </source>
</evidence>
<dbReference type="Proteomes" id="UP001596456">
    <property type="component" value="Unassembled WGS sequence"/>
</dbReference>
<keyword evidence="4" id="KW-1185">Reference proteome</keyword>
<dbReference type="Gene3D" id="3.40.50.300">
    <property type="entry name" value="P-loop containing nucleotide triphosphate hydrolases"/>
    <property type="match status" value="1"/>
</dbReference>
<name>A0ABW2KZE8_9PROT</name>
<dbReference type="InterPro" id="IPR027417">
    <property type="entry name" value="P-loop_NTPase"/>
</dbReference>
<dbReference type="RefSeq" id="WP_377360260.1">
    <property type="nucleotide sequence ID" value="NZ_JBHTCM010000018.1"/>
</dbReference>
<sequence>MRNGRVVISGCSGGGKSTLLAELKARGYPVVEEPGRRIIAEETARGGSALPWVDLAAFLRRAIDMALSDHAAVAAAAQEGWVFFDRGLVDAASALEALTGDPVLRPLCTAHRYHPRMFMAPPWPEIHVTEPDRRHGFDAAVAEHERLLRTYPALGYEVLPLPKLATPARADIVLSSLAGSASAPAVVGAPAVLASSRPTAASGKPPGRSAGAEPP</sequence>
<evidence type="ECO:0000259" key="2">
    <source>
        <dbReference type="Pfam" id="PF13521"/>
    </source>
</evidence>
<organism evidence="3 4">
    <name type="scientific">Rhodocista pekingensis</name>
    <dbReference type="NCBI Taxonomy" id="201185"/>
    <lineage>
        <taxon>Bacteria</taxon>
        <taxon>Pseudomonadati</taxon>
        <taxon>Pseudomonadota</taxon>
        <taxon>Alphaproteobacteria</taxon>
        <taxon>Rhodospirillales</taxon>
        <taxon>Azospirillaceae</taxon>
        <taxon>Rhodocista</taxon>
    </lineage>
</organism>
<evidence type="ECO:0000313" key="3">
    <source>
        <dbReference type="EMBL" id="MFC7334715.1"/>
    </source>
</evidence>
<dbReference type="InterPro" id="IPR038727">
    <property type="entry name" value="NadR/Ttd14_AAA_dom"/>
</dbReference>
<dbReference type="EMBL" id="JBHTCM010000018">
    <property type="protein sequence ID" value="MFC7334715.1"/>
    <property type="molecule type" value="Genomic_DNA"/>
</dbReference>
<feature type="domain" description="NadR/Ttd14 AAA" evidence="2">
    <location>
        <begin position="5"/>
        <end position="163"/>
    </location>
</feature>
<reference evidence="4" key="1">
    <citation type="journal article" date="2019" name="Int. J. Syst. Evol. Microbiol.">
        <title>The Global Catalogue of Microorganisms (GCM) 10K type strain sequencing project: providing services to taxonomists for standard genome sequencing and annotation.</title>
        <authorList>
            <consortium name="The Broad Institute Genomics Platform"/>
            <consortium name="The Broad Institute Genome Sequencing Center for Infectious Disease"/>
            <person name="Wu L."/>
            <person name="Ma J."/>
        </authorList>
    </citation>
    <scope>NUCLEOTIDE SEQUENCE [LARGE SCALE GENOMIC DNA]</scope>
    <source>
        <strain evidence="4">CGMCC 1.16275</strain>
    </source>
</reference>